<dbReference type="Proteomes" id="UP000199377">
    <property type="component" value="Unassembled WGS sequence"/>
</dbReference>
<evidence type="ECO:0000313" key="4">
    <source>
        <dbReference type="Proteomes" id="UP000199377"/>
    </source>
</evidence>
<dbReference type="PROSITE" id="PS50968">
    <property type="entry name" value="BIOTINYL_LIPOYL"/>
    <property type="match status" value="1"/>
</dbReference>
<dbReference type="InterPro" id="IPR050709">
    <property type="entry name" value="Biotin_Carboxyl_Carrier/Decarb"/>
</dbReference>
<keyword evidence="4" id="KW-1185">Reference proteome</keyword>
<sequence length="75" mass="7917">MTEDVLRSDTAGRVLEILKTPGDAVAAGETVATIEAMKMEIPVASPAAGTLRAIHVALDDMIEEDQPLATLERAE</sequence>
<dbReference type="InterPro" id="IPR000089">
    <property type="entry name" value="Biotin_lipoyl"/>
</dbReference>
<feature type="domain" description="Lipoyl-binding" evidence="2">
    <location>
        <begin position="1"/>
        <end position="72"/>
    </location>
</feature>
<evidence type="ECO:0000259" key="2">
    <source>
        <dbReference type="PROSITE" id="PS50968"/>
    </source>
</evidence>
<dbReference type="InterPro" id="IPR011053">
    <property type="entry name" value="Single_hybrid_motif"/>
</dbReference>
<dbReference type="PANTHER" id="PTHR45266:SF3">
    <property type="entry name" value="OXALOACETATE DECARBOXYLASE ALPHA CHAIN"/>
    <property type="match status" value="1"/>
</dbReference>
<reference evidence="3 4" key="1">
    <citation type="submission" date="2016-10" db="EMBL/GenBank/DDBJ databases">
        <authorList>
            <person name="de Groot N.N."/>
        </authorList>
    </citation>
    <scope>NUCLEOTIDE SEQUENCE [LARGE SCALE GENOMIC DNA]</scope>
    <source>
        <strain evidence="3 4">CGMCC 1.11030</strain>
    </source>
</reference>
<organism evidence="3 4">
    <name type="scientific">Albimonas pacifica</name>
    <dbReference type="NCBI Taxonomy" id="1114924"/>
    <lineage>
        <taxon>Bacteria</taxon>
        <taxon>Pseudomonadati</taxon>
        <taxon>Pseudomonadota</taxon>
        <taxon>Alphaproteobacteria</taxon>
        <taxon>Rhodobacterales</taxon>
        <taxon>Paracoccaceae</taxon>
        <taxon>Albimonas</taxon>
    </lineage>
</organism>
<dbReference type="PROSITE" id="PS00188">
    <property type="entry name" value="BIOTIN"/>
    <property type="match status" value="1"/>
</dbReference>
<dbReference type="OrthoDB" id="163546at2"/>
<dbReference type="PANTHER" id="PTHR45266">
    <property type="entry name" value="OXALOACETATE DECARBOXYLASE ALPHA CHAIN"/>
    <property type="match status" value="1"/>
</dbReference>
<protein>
    <submittedName>
        <fullName evidence="3">Pyruvate carboxylase subunit B</fullName>
    </submittedName>
</protein>
<dbReference type="EMBL" id="FOQH01000004">
    <property type="protein sequence ID" value="SFI08694.1"/>
    <property type="molecule type" value="Genomic_DNA"/>
</dbReference>
<dbReference type="RefSeq" id="WP_092859480.1">
    <property type="nucleotide sequence ID" value="NZ_FOQH01000004.1"/>
</dbReference>
<dbReference type="InterPro" id="IPR001882">
    <property type="entry name" value="Biotin_BS"/>
</dbReference>
<dbReference type="STRING" id="1114924.SAMN05216258_104181"/>
<evidence type="ECO:0000256" key="1">
    <source>
        <dbReference type="ARBA" id="ARBA00023267"/>
    </source>
</evidence>
<dbReference type="AlphaFoldDB" id="A0A1I3FC18"/>
<accession>A0A1I3FC18</accession>
<keyword evidence="3" id="KW-0670">Pyruvate</keyword>
<gene>
    <name evidence="3" type="ORF">SAMN05216258_104181</name>
</gene>
<keyword evidence="1" id="KW-0092">Biotin</keyword>
<dbReference type="Pfam" id="PF00364">
    <property type="entry name" value="Biotin_lipoyl"/>
    <property type="match status" value="1"/>
</dbReference>
<dbReference type="Gene3D" id="2.40.50.100">
    <property type="match status" value="1"/>
</dbReference>
<evidence type="ECO:0000313" key="3">
    <source>
        <dbReference type="EMBL" id="SFI08694.1"/>
    </source>
</evidence>
<dbReference type="CDD" id="cd06850">
    <property type="entry name" value="biotinyl_domain"/>
    <property type="match status" value="1"/>
</dbReference>
<name>A0A1I3FC18_9RHOB</name>
<proteinExistence type="predicted"/>
<dbReference type="SUPFAM" id="SSF51230">
    <property type="entry name" value="Single hybrid motif"/>
    <property type="match status" value="1"/>
</dbReference>